<dbReference type="PANTHER" id="PTHR24366">
    <property type="entry name" value="IG(IMMUNOGLOBULIN) AND LRR(LEUCINE RICH REPEAT) DOMAINS"/>
    <property type="match status" value="1"/>
</dbReference>
<evidence type="ECO:0000256" key="3">
    <source>
        <dbReference type="SAM" id="SignalP"/>
    </source>
</evidence>
<dbReference type="PANTHER" id="PTHR24366:SF96">
    <property type="entry name" value="LEUCINE RICH REPEAT CONTAINING 53"/>
    <property type="match status" value="1"/>
</dbReference>
<keyword evidence="3" id="KW-0732">Signal</keyword>
<feature type="signal peptide" evidence="3">
    <location>
        <begin position="1"/>
        <end position="19"/>
    </location>
</feature>
<dbReference type="Proteomes" id="UP000886998">
    <property type="component" value="Unassembled WGS sequence"/>
</dbReference>
<dbReference type="InterPro" id="IPR001611">
    <property type="entry name" value="Leu-rich_rpt"/>
</dbReference>
<organism evidence="4 5">
    <name type="scientific">Trichonephila inaurata madagascariensis</name>
    <dbReference type="NCBI Taxonomy" id="2747483"/>
    <lineage>
        <taxon>Eukaryota</taxon>
        <taxon>Metazoa</taxon>
        <taxon>Ecdysozoa</taxon>
        <taxon>Arthropoda</taxon>
        <taxon>Chelicerata</taxon>
        <taxon>Arachnida</taxon>
        <taxon>Araneae</taxon>
        <taxon>Araneomorphae</taxon>
        <taxon>Entelegynae</taxon>
        <taxon>Araneoidea</taxon>
        <taxon>Nephilidae</taxon>
        <taxon>Trichonephila</taxon>
        <taxon>Trichonephila inaurata</taxon>
    </lineage>
</organism>
<keyword evidence="5" id="KW-1185">Reference proteome</keyword>
<sequence length="313" mass="35735">MNTFRTLFICLLWICTVFAEKICPQWGTNSPCTCSVAQNGLMVQCTGPAQSEQLTSALQTMPSGEDWDLQLEHVDVEELPPTVRTVSSLRLSNCNIGRLQRTTPLVWPKLNEVVFESLRMRDDPWTQLKGAHSLKSIKVSDFPMLRTIDQNFRGVSDSVEYLDIRKTGTTRLESGAMSHLKNLRYVFIADMPLSEFPREALPAELSQLHTFILGNTLVSKLDSNFFDGMPKLEVLMLNGNKFSSLDSQLFMPLRSHLTHLVAERNPLQCDCSLLWLNRNFQNKRSIKVLATCYDNSIQQYKEVMKLNEEEYCT</sequence>
<dbReference type="SMART" id="SM00369">
    <property type="entry name" value="LRR_TYP"/>
    <property type="match status" value="2"/>
</dbReference>
<comment type="caution">
    <text evidence="4">The sequence shown here is derived from an EMBL/GenBank/DDBJ whole genome shotgun (WGS) entry which is preliminary data.</text>
</comment>
<name>A0A8X7CGW2_9ARAC</name>
<keyword evidence="1" id="KW-0433">Leucine-rich repeat</keyword>
<dbReference type="InterPro" id="IPR003591">
    <property type="entry name" value="Leu-rich_rpt_typical-subtyp"/>
</dbReference>
<dbReference type="Gene3D" id="3.80.10.10">
    <property type="entry name" value="Ribonuclease Inhibitor"/>
    <property type="match status" value="1"/>
</dbReference>
<evidence type="ECO:0000256" key="2">
    <source>
        <dbReference type="ARBA" id="ARBA00022737"/>
    </source>
</evidence>
<proteinExistence type="predicted"/>
<keyword evidence="2" id="KW-0677">Repeat</keyword>
<accession>A0A8X7CGW2</accession>
<dbReference type="Pfam" id="PF13855">
    <property type="entry name" value="LRR_8"/>
    <property type="match status" value="1"/>
</dbReference>
<protein>
    <submittedName>
        <fullName evidence="4">Uncharacterized protein</fullName>
    </submittedName>
</protein>
<dbReference type="SUPFAM" id="SSF52058">
    <property type="entry name" value="L domain-like"/>
    <property type="match status" value="1"/>
</dbReference>
<reference evidence="4" key="1">
    <citation type="submission" date="2020-08" db="EMBL/GenBank/DDBJ databases">
        <title>Multicomponent nature underlies the extraordinary mechanical properties of spider dragline silk.</title>
        <authorList>
            <person name="Kono N."/>
            <person name="Nakamura H."/>
            <person name="Mori M."/>
            <person name="Yoshida Y."/>
            <person name="Ohtoshi R."/>
            <person name="Malay A.D."/>
            <person name="Moran D.A.P."/>
            <person name="Tomita M."/>
            <person name="Numata K."/>
            <person name="Arakawa K."/>
        </authorList>
    </citation>
    <scope>NUCLEOTIDE SEQUENCE</scope>
</reference>
<dbReference type="OrthoDB" id="676979at2759"/>
<evidence type="ECO:0000313" key="4">
    <source>
        <dbReference type="EMBL" id="GFY68538.1"/>
    </source>
</evidence>
<evidence type="ECO:0000256" key="1">
    <source>
        <dbReference type="ARBA" id="ARBA00022614"/>
    </source>
</evidence>
<gene>
    <name evidence="4" type="primary">AVEN_54045_1</name>
    <name evidence="4" type="ORF">TNIN_498171</name>
</gene>
<dbReference type="InterPro" id="IPR032675">
    <property type="entry name" value="LRR_dom_sf"/>
</dbReference>
<feature type="chain" id="PRO_5036470916" evidence="3">
    <location>
        <begin position="20"/>
        <end position="313"/>
    </location>
</feature>
<dbReference type="EMBL" id="BMAV01017113">
    <property type="protein sequence ID" value="GFY68538.1"/>
    <property type="molecule type" value="Genomic_DNA"/>
</dbReference>
<evidence type="ECO:0000313" key="5">
    <source>
        <dbReference type="Proteomes" id="UP000886998"/>
    </source>
</evidence>
<dbReference type="AlphaFoldDB" id="A0A8X7CGW2"/>